<evidence type="ECO:0000256" key="1">
    <source>
        <dbReference type="SAM" id="MobiDB-lite"/>
    </source>
</evidence>
<keyword evidence="3" id="KW-1185">Reference proteome</keyword>
<dbReference type="Proteomes" id="UP001501470">
    <property type="component" value="Unassembled WGS sequence"/>
</dbReference>
<proteinExistence type="predicted"/>
<dbReference type="InterPro" id="IPR019734">
    <property type="entry name" value="TPR_rpt"/>
</dbReference>
<feature type="compositionally biased region" description="Low complexity" evidence="1">
    <location>
        <begin position="126"/>
        <end position="137"/>
    </location>
</feature>
<accession>A0ABN2A5V2</accession>
<evidence type="ECO:0000313" key="3">
    <source>
        <dbReference type="Proteomes" id="UP001501470"/>
    </source>
</evidence>
<dbReference type="InterPro" id="IPR011990">
    <property type="entry name" value="TPR-like_helical_dom_sf"/>
</dbReference>
<name>A0ABN2A5V2_9ACTN</name>
<dbReference type="SMART" id="SM00028">
    <property type="entry name" value="TPR"/>
    <property type="match status" value="2"/>
</dbReference>
<evidence type="ECO:0000313" key="2">
    <source>
        <dbReference type="EMBL" id="GAA1511993.1"/>
    </source>
</evidence>
<sequence>MVNIARAHQEAGDDEPAYRDAGAAVTILRETGDRAAEASALNALGVAALRLGRPTEAADRHRDALALAVEIGSPFSQARAHTGLGDAHEATADPATAAHHWRQALAAYGDLDAPEAQRVRDRLDRPAAGSTPAATSAEQSKSMAVREGPT</sequence>
<evidence type="ECO:0008006" key="4">
    <source>
        <dbReference type="Google" id="ProtNLM"/>
    </source>
</evidence>
<dbReference type="PANTHER" id="PTHR10098:SF108">
    <property type="entry name" value="TETRATRICOPEPTIDE REPEAT PROTEIN 28"/>
    <property type="match status" value="1"/>
</dbReference>
<comment type="caution">
    <text evidence="2">The sequence shown here is derived from an EMBL/GenBank/DDBJ whole genome shotgun (WGS) entry which is preliminary data.</text>
</comment>
<organism evidence="2 3">
    <name type="scientific">Dactylosporangium maewongense</name>
    <dbReference type="NCBI Taxonomy" id="634393"/>
    <lineage>
        <taxon>Bacteria</taxon>
        <taxon>Bacillati</taxon>
        <taxon>Actinomycetota</taxon>
        <taxon>Actinomycetes</taxon>
        <taxon>Micromonosporales</taxon>
        <taxon>Micromonosporaceae</taxon>
        <taxon>Dactylosporangium</taxon>
    </lineage>
</organism>
<dbReference type="PANTHER" id="PTHR10098">
    <property type="entry name" value="RAPSYN-RELATED"/>
    <property type="match status" value="1"/>
</dbReference>
<protein>
    <recommendedName>
        <fullName evidence="4">Tetratricopeptide repeat protein</fullName>
    </recommendedName>
</protein>
<dbReference type="SUPFAM" id="SSF48452">
    <property type="entry name" value="TPR-like"/>
    <property type="match status" value="1"/>
</dbReference>
<feature type="compositionally biased region" description="Basic and acidic residues" evidence="1">
    <location>
        <begin position="115"/>
        <end position="125"/>
    </location>
</feature>
<reference evidence="2 3" key="1">
    <citation type="journal article" date="2019" name="Int. J. Syst. Evol. Microbiol.">
        <title>The Global Catalogue of Microorganisms (GCM) 10K type strain sequencing project: providing services to taxonomists for standard genome sequencing and annotation.</title>
        <authorList>
            <consortium name="The Broad Institute Genomics Platform"/>
            <consortium name="The Broad Institute Genome Sequencing Center for Infectious Disease"/>
            <person name="Wu L."/>
            <person name="Ma J."/>
        </authorList>
    </citation>
    <scope>NUCLEOTIDE SEQUENCE [LARGE SCALE GENOMIC DNA]</scope>
    <source>
        <strain evidence="2 3">JCM 15933</strain>
    </source>
</reference>
<feature type="region of interest" description="Disordered" evidence="1">
    <location>
        <begin position="109"/>
        <end position="150"/>
    </location>
</feature>
<dbReference type="EMBL" id="BAAAQD010000004">
    <property type="protein sequence ID" value="GAA1511993.1"/>
    <property type="molecule type" value="Genomic_DNA"/>
</dbReference>
<dbReference type="Gene3D" id="1.25.40.10">
    <property type="entry name" value="Tetratricopeptide repeat domain"/>
    <property type="match status" value="1"/>
</dbReference>
<gene>
    <name evidence="2" type="ORF">GCM10009827_027790</name>
</gene>
<dbReference type="Pfam" id="PF13424">
    <property type="entry name" value="TPR_12"/>
    <property type="match status" value="1"/>
</dbReference>